<accession>A0ABS1NP99</accession>
<gene>
    <name evidence="4" type="ORF">JK363_34980</name>
</gene>
<dbReference type="PROSITE" id="PS51257">
    <property type="entry name" value="PROKAR_LIPOPROTEIN"/>
    <property type="match status" value="1"/>
</dbReference>
<dbReference type="SUPFAM" id="SSF53850">
    <property type="entry name" value="Periplasmic binding protein-like II"/>
    <property type="match status" value="1"/>
</dbReference>
<dbReference type="InterPro" id="IPR006311">
    <property type="entry name" value="TAT_signal"/>
</dbReference>
<evidence type="ECO:0000256" key="1">
    <source>
        <dbReference type="ARBA" id="ARBA00008520"/>
    </source>
</evidence>
<dbReference type="InterPro" id="IPR006059">
    <property type="entry name" value="SBP"/>
</dbReference>
<comment type="caution">
    <text evidence="4">The sequence shown here is derived from an EMBL/GenBank/DDBJ whole genome shotgun (WGS) entry which is preliminary data.</text>
</comment>
<dbReference type="Proteomes" id="UP000634229">
    <property type="component" value="Unassembled WGS sequence"/>
</dbReference>
<sequence length="416" mass="44524">MTHTTDRRSILRTAGAGAAALGLSGVLASCDTGGTGKARKPRTVTLTLWDYFTPANFQPGLNALIAGIEAHVAGVRIRRRAIPFADLVNALTLAAISGDLPDLAIVDNVSMSSLGGNGLLADLTSRVKSWGQARAYYPGPWASCQIGGKTLGIPNNSNCLALYYNTSMLHDAGVTPPTNWDQLADSARRLTTRNRFGLAMSAIRTEEGVFQFLPFLWQSGGDLDTFATSGPTPLAFLKNLIDKGSLSRACVGWTQEDVNARFLSRRAAMQINGPWQIPVLRKAPFEWNVVALPRDKTSATCLGGENWVVLATSDHLDKAWQVLEYTQRPSVLVPYLESLGELPARKDLAHTGTWTSDPVLNLFLKQLAIARPRLYGPHYADISEAVAKAEQAVLTGSASPSAAASAAAVKIDKALG</sequence>
<evidence type="ECO:0000256" key="2">
    <source>
        <dbReference type="ARBA" id="ARBA00022448"/>
    </source>
</evidence>
<reference evidence="4 5" key="1">
    <citation type="submission" date="2021-01" db="EMBL/GenBank/DDBJ databases">
        <title>WGS of actinomycetes isolated from Thailand.</title>
        <authorList>
            <person name="Thawai C."/>
        </authorList>
    </citation>
    <scope>NUCLEOTIDE SEQUENCE [LARGE SCALE GENOMIC DNA]</scope>
    <source>
        <strain evidence="4 5">CA1R205</strain>
    </source>
</reference>
<dbReference type="RefSeq" id="WP_201881536.1">
    <property type="nucleotide sequence ID" value="NZ_JAERRF010000032.1"/>
</dbReference>
<proteinExistence type="inferred from homology"/>
<evidence type="ECO:0000313" key="4">
    <source>
        <dbReference type="EMBL" id="MBL1101759.1"/>
    </source>
</evidence>
<dbReference type="PROSITE" id="PS51318">
    <property type="entry name" value="TAT"/>
    <property type="match status" value="1"/>
</dbReference>
<evidence type="ECO:0000313" key="5">
    <source>
        <dbReference type="Proteomes" id="UP000634229"/>
    </source>
</evidence>
<dbReference type="CDD" id="cd13585">
    <property type="entry name" value="PBP2_TMBP_like"/>
    <property type="match status" value="1"/>
</dbReference>
<keyword evidence="3" id="KW-0732">Signal</keyword>
<dbReference type="Pfam" id="PF13416">
    <property type="entry name" value="SBP_bac_8"/>
    <property type="match status" value="1"/>
</dbReference>
<evidence type="ECO:0000256" key="3">
    <source>
        <dbReference type="ARBA" id="ARBA00022729"/>
    </source>
</evidence>
<name>A0ABS1NP99_9ACTN</name>
<dbReference type="PANTHER" id="PTHR30061">
    <property type="entry name" value="MALTOSE-BINDING PERIPLASMIC PROTEIN"/>
    <property type="match status" value="1"/>
</dbReference>
<dbReference type="Gene3D" id="3.40.190.10">
    <property type="entry name" value="Periplasmic binding protein-like II"/>
    <property type="match status" value="2"/>
</dbReference>
<organism evidence="4 5">
    <name type="scientific">Streptomyces coffeae</name>
    <dbReference type="NCBI Taxonomy" id="621382"/>
    <lineage>
        <taxon>Bacteria</taxon>
        <taxon>Bacillati</taxon>
        <taxon>Actinomycetota</taxon>
        <taxon>Actinomycetes</taxon>
        <taxon>Kitasatosporales</taxon>
        <taxon>Streptomycetaceae</taxon>
        <taxon>Streptomyces</taxon>
    </lineage>
</organism>
<dbReference type="EMBL" id="JAERRF010000032">
    <property type="protein sequence ID" value="MBL1101759.1"/>
    <property type="molecule type" value="Genomic_DNA"/>
</dbReference>
<dbReference type="PANTHER" id="PTHR30061:SF50">
    <property type="entry name" value="MALTOSE_MALTODEXTRIN-BINDING PERIPLASMIC PROTEIN"/>
    <property type="match status" value="1"/>
</dbReference>
<protein>
    <submittedName>
        <fullName evidence="4">Sugar ABC transporter substrate-binding protein</fullName>
    </submittedName>
</protein>
<keyword evidence="2" id="KW-0813">Transport</keyword>
<keyword evidence="5" id="KW-1185">Reference proteome</keyword>
<comment type="similarity">
    <text evidence="1">Belongs to the bacterial solute-binding protein 1 family.</text>
</comment>